<feature type="region of interest" description="Disordered" evidence="1">
    <location>
        <begin position="59"/>
        <end position="80"/>
    </location>
</feature>
<proteinExistence type="predicted"/>
<protein>
    <submittedName>
        <fullName evidence="2">Uncharacterized protein</fullName>
    </submittedName>
</protein>
<evidence type="ECO:0000313" key="3">
    <source>
        <dbReference type="Proteomes" id="UP000244005"/>
    </source>
</evidence>
<feature type="compositionally biased region" description="Basic and acidic residues" evidence="1">
    <location>
        <begin position="1"/>
        <end position="18"/>
    </location>
</feature>
<name>A0A2R6X8C1_MARPO</name>
<evidence type="ECO:0000256" key="1">
    <source>
        <dbReference type="SAM" id="MobiDB-lite"/>
    </source>
</evidence>
<dbReference type="AlphaFoldDB" id="A0A2R6X8C1"/>
<accession>A0A2R6X8C1</accession>
<feature type="region of interest" description="Disordered" evidence="1">
    <location>
        <begin position="1"/>
        <end position="43"/>
    </location>
</feature>
<reference evidence="3" key="1">
    <citation type="journal article" date="2017" name="Cell">
        <title>Insights into land plant evolution garnered from the Marchantia polymorpha genome.</title>
        <authorList>
            <person name="Bowman J.L."/>
            <person name="Kohchi T."/>
            <person name="Yamato K.T."/>
            <person name="Jenkins J."/>
            <person name="Shu S."/>
            <person name="Ishizaki K."/>
            <person name="Yamaoka S."/>
            <person name="Nishihama R."/>
            <person name="Nakamura Y."/>
            <person name="Berger F."/>
            <person name="Adam C."/>
            <person name="Aki S.S."/>
            <person name="Althoff F."/>
            <person name="Araki T."/>
            <person name="Arteaga-Vazquez M.A."/>
            <person name="Balasubrmanian S."/>
            <person name="Barry K."/>
            <person name="Bauer D."/>
            <person name="Boehm C.R."/>
            <person name="Briginshaw L."/>
            <person name="Caballero-Perez J."/>
            <person name="Catarino B."/>
            <person name="Chen F."/>
            <person name="Chiyoda S."/>
            <person name="Chovatia M."/>
            <person name="Davies K.M."/>
            <person name="Delmans M."/>
            <person name="Demura T."/>
            <person name="Dierschke T."/>
            <person name="Dolan L."/>
            <person name="Dorantes-Acosta A.E."/>
            <person name="Eklund D.M."/>
            <person name="Florent S.N."/>
            <person name="Flores-Sandoval E."/>
            <person name="Fujiyama A."/>
            <person name="Fukuzawa H."/>
            <person name="Galik B."/>
            <person name="Grimanelli D."/>
            <person name="Grimwood J."/>
            <person name="Grossniklaus U."/>
            <person name="Hamada T."/>
            <person name="Haseloff J."/>
            <person name="Hetherington A.J."/>
            <person name="Higo A."/>
            <person name="Hirakawa Y."/>
            <person name="Hundley H.N."/>
            <person name="Ikeda Y."/>
            <person name="Inoue K."/>
            <person name="Inoue S.I."/>
            <person name="Ishida S."/>
            <person name="Jia Q."/>
            <person name="Kakita M."/>
            <person name="Kanazawa T."/>
            <person name="Kawai Y."/>
            <person name="Kawashima T."/>
            <person name="Kennedy M."/>
            <person name="Kinose K."/>
            <person name="Kinoshita T."/>
            <person name="Kohara Y."/>
            <person name="Koide E."/>
            <person name="Komatsu K."/>
            <person name="Kopischke S."/>
            <person name="Kubo M."/>
            <person name="Kyozuka J."/>
            <person name="Lagercrantz U."/>
            <person name="Lin S.S."/>
            <person name="Lindquist E."/>
            <person name="Lipzen A.M."/>
            <person name="Lu C.W."/>
            <person name="De Luna E."/>
            <person name="Martienssen R.A."/>
            <person name="Minamino N."/>
            <person name="Mizutani M."/>
            <person name="Mizutani M."/>
            <person name="Mochizuki N."/>
            <person name="Monte I."/>
            <person name="Mosher R."/>
            <person name="Nagasaki H."/>
            <person name="Nakagami H."/>
            <person name="Naramoto S."/>
            <person name="Nishitani K."/>
            <person name="Ohtani M."/>
            <person name="Okamoto T."/>
            <person name="Okumura M."/>
            <person name="Phillips J."/>
            <person name="Pollak B."/>
            <person name="Reinders A."/>
            <person name="Rovekamp M."/>
            <person name="Sano R."/>
            <person name="Sawa S."/>
            <person name="Schmid M.W."/>
            <person name="Shirakawa M."/>
            <person name="Solano R."/>
            <person name="Spunde A."/>
            <person name="Suetsugu N."/>
            <person name="Sugano S."/>
            <person name="Sugiyama A."/>
            <person name="Sun R."/>
            <person name="Suzuki Y."/>
            <person name="Takenaka M."/>
            <person name="Takezawa D."/>
            <person name="Tomogane H."/>
            <person name="Tsuzuki M."/>
            <person name="Ueda T."/>
            <person name="Umeda M."/>
            <person name="Ward J.M."/>
            <person name="Watanabe Y."/>
            <person name="Yazaki K."/>
            <person name="Yokoyama R."/>
            <person name="Yoshitake Y."/>
            <person name="Yotsui I."/>
            <person name="Zachgo S."/>
            <person name="Schmutz J."/>
        </authorList>
    </citation>
    <scope>NUCLEOTIDE SEQUENCE [LARGE SCALE GENOMIC DNA]</scope>
    <source>
        <strain evidence="3">Tak-1</strain>
    </source>
</reference>
<dbReference type="EMBL" id="KZ772702">
    <property type="protein sequence ID" value="PTQ42350.1"/>
    <property type="molecule type" value="Genomic_DNA"/>
</dbReference>
<gene>
    <name evidence="2" type="ORF">MARPO_0030s0086</name>
</gene>
<organism evidence="2 3">
    <name type="scientific">Marchantia polymorpha</name>
    <name type="common">Common liverwort</name>
    <name type="synonym">Marchantia aquatica</name>
    <dbReference type="NCBI Taxonomy" id="3197"/>
    <lineage>
        <taxon>Eukaryota</taxon>
        <taxon>Viridiplantae</taxon>
        <taxon>Streptophyta</taxon>
        <taxon>Embryophyta</taxon>
        <taxon>Marchantiophyta</taxon>
        <taxon>Marchantiopsida</taxon>
        <taxon>Marchantiidae</taxon>
        <taxon>Marchantiales</taxon>
        <taxon>Marchantiaceae</taxon>
        <taxon>Marchantia</taxon>
    </lineage>
</organism>
<keyword evidence="3" id="KW-1185">Reference proteome</keyword>
<evidence type="ECO:0000313" key="2">
    <source>
        <dbReference type="EMBL" id="PTQ42350.1"/>
    </source>
</evidence>
<sequence>MAQKAASRDHQRERERAIRSASSGLGASGSELGAPSAGRMSLAMAEKADPLPLRLRNELVGSGYGGQEGAGLTERESARESESESECERCWLHEEATALLCAGQRWKPMDGVLILSPEKVSRGTLAPKSIPSSIGGRVLRFARSRNSVSPPNPPPPVRCRIMARLFISNHAFWCSWPNHNPVLRDDVTRSGKEWGILRDCTWPWFRPSGDEICGNQRSIRSPSHRPGVVAQCARRGLIGQRA</sequence>
<feature type="compositionally biased region" description="Low complexity" evidence="1">
    <location>
        <begin position="19"/>
        <end position="38"/>
    </location>
</feature>
<dbReference type="Proteomes" id="UP000244005">
    <property type="component" value="Unassembled WGS sequence"/>
</dbReference>